<keyword evidence="4" id="KW-1185">Reference proteome</keyword>
<protein>
    <submittedName>
        <fullName evidence="3">Glutathione S-transferase family protein</fullName>
    </submittedName>
</protein>
<accession>A0ABW3JAN5</accession>
<dbReference type="SFLD" id="SFLDG00358">
    <property type="entry name" value="Main_(cytGST)"/>
    <property type="match status" value="1"/>
</dbReference>
<dbReference type="Proteomes" id="UP001597102">
    <property type="component" value="Unassembled WGS sequence"/>
</dbReference>
<dbReference type="InterPro" id="IPR040079">
    <property type="entry name" value="Glutathione_S-Trfase"/>
</dbReference>
<gene>
    <name evidence="3" type="ORF">ACFQ2F_10345</name>
</gene>
<dbReference type="SFLD" id="SFLDS00019">
    <property type="entry name" value="Glutathione_Transferase_(cytos"/>
    <property type="match status" value="1"/>
</dbReference>
<dbReference type="CDD" id="cd03207">
    <property type="entry name" value="GST_C_8"/>
    <property type="match status" value="1"/>
</dbReference>
<dbReference type="SFLD" id="SFLDG01150">
    <property type="entry name" value="Main.1:_Beta-like"/>
    <property type="match status" value="1"/>
</dbReference>
<dbReference type="SUPFAM" id="SSF52833">
    <property type="entry name" value="Thioredoxin-like"/>
    <property type="match status" value="1"/>
</dbReference>
<feature type="domain" description="GST C-terminal" evidence="2">
    <location>
        <begin position="88"/>
        <end position="206"/>
    </location>
</feature>
<comment type="caution">
    <text evidence="3">The sequence shown here is derived from an EMBL/GenBank/DDBJ whole genome shotgun (WGS) entry which is preliminary data.</text>
</comment>
<feature type="domain" description="GST N-terminal" evidence="1">
    <location>
        <begin position="1"/>
        <end position="82"/>
    </location>
</feature>
<evidence type="ECO:0000313" key="4">
    <source>
        <dbReference type="Proteomes" id="UP001597102"/>
    </source>
</evidence>
<organism evidence="3 4">
    <name type="scientific">Methyloligella solikamskensis</name>
    <dbReference type="NCBI Taxonomy" id="1177756"/>
    <lineage>
        <taxon>Bacteria</taxon>
        <taxon>Pseudomonadati</taxon>
        <taxon>Pseudomonadota</taxon>
        <taxon>Alphaproteobacteria</taxon>
        <taxon>Hyphomicrobiales</taxon>
        <taxon>Hyphomicrobiaceae</taxon>
        <taxon>Methyloligella</taxon>
    </lineage>
</organism>
<dbReference type="PANTHER" id="PTHR44051:SF21">
    <property type="entry name" value="GLUTATHIONE S-TRANSFERASE FAMILY PROTEIN"/>
    <property type="match status" value="1"/>
</dbReference>
<dbReference type="InterPro" id="IPR004046">
    <property type="entry name" value="GST_C"/>
</dbReference>
<dbReference type="PANTHER" id="PTHR44051">
    <property type="entry name" value="GLUTATHIONE S-TRANSFERASE-RELATED"/>
    <property type="match status" value="1"/>
</dbReference>
<dbReference type="CDD" id="cd03046">
    <property type="entry name" value="GST_N_GTT1_like"/>
    <property type="match status" value="1"/>
</dbReference>
<dbReference type="PROSITE" id="PS50405">
    <property type="entry name" value="GST_CTER"/>
    <property type="match status" value="1"/>
</dbReference>
<dbReference type="InterPro" id="IPR004045">
    <property type="entry name" value="Glutathione_S-Trfase_N"/>
</dbReference>
<reference evidence="4" key="1">
    <citation type="journal article" date="2019" name="Int. J. Syst. Evol. Microbiol.">
        <title>The Global Catalogue of Microorganisms (GCM) 10K type strain sequencing project: providing services to taxonomists for standard genome sequencing and annotation.</title>
        <authorList>
            <consortium name="The Broad Institute Genomics Platform"/>
            <consortium name="The Broad Institute Genome Sequencing Center for Infectious Disease"/>
            <person name="Wu L."/>
            <person name="Ma J."/>
        </authorList>
    </citation>
    <scope>NUCLEOTIDE SEQUENCE [LARGE SCALE GENOMIC DNA]</scope>
    <source>
        <strain evidence="4">CCUG 61697</strain>
    </source>
</reference>
<dbReference type="InterPro" id="IPR036249">
    <property type="entry name" value="Thioredoxin-like_sf"/>
</dbReference>
<dbReference type="InterPro" id="IPR010987">
    <property type="entry name" value="Glutathione-S-Trfase_C-like"/>
</dbReference>
<proteinExistence type="predicted"/>
<name>A0ABW3JAN5_9HYPH</name>
<sequence length="209" mass="23100">MASLTLYHAAPTRSSIARWMLEELGEPYELEVLDLQSGIQRQAEYRKINPMGKVPALRHGDAVVTEVAAICTYLADEFPEAGLNVPVGDPARGQYLKWLFFSPGCLEPAMTDQAYPRKEEPFSGTLGYGSFDLVLDVLREAVSEGEYLLGDRFTAADVVLGSTLRWGMMFGLLHQMQELEAYVERLVARPALQRTLSLDQELAAATAGD</sequence>
<dbReference type="Gene3D" id="1.20.1050.10">
    <property type="match status" value="1"/>
</dbReference>
<dbReference type="EMBL" id="JBHTJO010000001">
    <property type="protein sequence ID" value="MFD0987495.1"/>
    <property type="molecule type" value="Genomic_DNA"/>
</dbReference>
<dbReference type="Gene3D" id="3.40.30.10">
    <property type="entry name" value="Glutaredoxin"/>
    <property type="match status" value="1"/>
</dbReference>
<dbReference type="Pfam" id="PF13409">
    <property type="entry name" value="GST_N_2"/>
    <property type="match status" value="1"/>
</dbReference>
<dbReference type="Pfam" id="PF00043">
    <property type="entry name" value="GST_C"/>
    <property type="match status" value="1"/>
</dbReference>
<dbReference type="RefSeq" id="WP_379089543.1">
    <property type="nucleotide sequence ID" value="NZ_JBHTJO010000001.1"/>
</dbReference>
<dbReference type="InterPro" id="IPR036282">
    <property type="entry name" value="Glutathione-S-Trfase_C_sf"/>
</dbReference>
<dbReference type="SUPFAM" id="SSF47616">
    <property type="entry name" value="GST C-terminal domain-like"/>
    <property type="match status" value="1"/>
</dbReference>
<evidence type="ECO:0000259" key="1">
    <source>
        <dbReference type="PROSITE" id="PS50404"/>
    </source>
</evidence>
<dbReference type="PROSITE" id="PS50404">
    <property type="entry name" value="GST_NTER"/>
    <property type="match status" value="1"/>
</dbReference>
<evidence type="ECO:0000259" key="2">
    <source>
        <dbReference type="PROSITE" id="PS50405"/>
    </source>
</evidence>
<evidence type="ECO:0000313" key="3">
    <source>
        <dbReference type="EMBL" id="MFD0987495.1"/>
    </source>
</evidence>